<proteinExistence type="predicted"/>
<keyword evidence="2" id="KW-0862">Zinc</keyword>
<dbReference type="PANTHER" id="PTHR33779:SF1">
    <property type="entry name" value="EXPRESSED PROTEIN"/>
    <property type="match status" value="1"/>
</dbReference>
<comment type="caution">
    <text evidence="5">The sequence shown here is derived from an EMBL/GenBank/DDBJ whole genome shotgun (WGS) entry which is preliminary data.</text>
</comment>
<dbReference type="Pfam" id="PF25054">
    <property type="entry name" value="PHD_pln"/>
    <property type="match status" value="1"/>
</dbReference>
<dbReference type="GO" id="GO:0008270">
    <property type="term" value="F:zinc ion binding"/>
    <property type="evidence" value="ECO:0007669"/>
    <property type="project" value="UniProtKB-KW"/>
</dbReference>
<evidence type="ECO:0000313" key="6">
    <source>
        <dbReference type="Proteomes" id="UP001605036"/>
    </source>
</evidence>
<evidence type="ECO:0000259" key="4">
    <source>
        <dbReference type="Pfam" id="PF25054"/>
    </source>
</evidence>
<sequence length="357" mass="38792">MVVEIIRSHPKARNQIEQFLFAFKKNVGVICAFLTFCDLDELFRANWLLVIVFGSELGGLSAGELVEHLKTAYLRMWGRKGKREEEQVTLLTFHDTFGEDKCGTVDNTQECSMCGDVGFPDHLRQCTRCLYRFQHTYCCNTTEGLGTGVWMCSWCQLEKDTPRNDLRESEQPPAPGGAIPCTESSISGDSGAGALEFLLKATLSEAGMDDAAAGEVGGGQSSSVDGGSICSSNLESVKGDKPRHGNGGGDPGNVSWRSNRERNNISEADEEATTDSTTQSNSAGACDLKRTRKSVRSNSSKSLQPKGRNRSSAVEQKCGPVQLKRVSSLKGGRKSGIACNPPRTFVRHYKLLSDISC</sequence>
<feature type="region of interest" description="Disordered" evidence="3">
    <location>
        <begin position="212"/>
        <end position="319"/>
    </location>
</feature>
<evidence type="ECO:0000256" key="3">
    <source>
        <dbReference type="SAM" id="MobiDB-lite"/>
    </source>
</evidence>
<organism evidence="5 6">
    <name type="scientific">Riccia fluitans</name>
    <dbReference type="NCBI Taxonomy" id="41844"/>
    <lineage>
        <taxon>Eukaryota</taxon>
        <taxon>Viridiplantae</taxon>
        <taxon>Streptophyta</taxon>
        <taxon>Embryophyta</taxon>
        <taxon>Marchantiophyta</taxon>
        <taxon>Marchantiopsida</taxon>
        <taxon>Marchantiidae</taxon>
        <taxon>Marchantiales</taxon>
        <taxon>Ricciaceae</taxon>
        <taxon>Riccia</taxon>
    </lineage>
</organism>
<dbReference type="InterPro" id="IPR056874">
    <property type="entry name" value="PHD_dom_pln"/>
</dbReference>
<gene>
    <name evidence="5" type="ORF">R1flu_025539</name>
</gene>
<feature type="region of interest" description="Disordered" evidence="3">
    <location>
        <begin position="163"/>
        <end position="185"/>
    </location>
</feature>
<name>A0ABD1XY16_9MARC</name>
<evidence type="ECO:0000256" key="1">
    <source>
        <dbReference type="ARBA" id="ARBA00022771"/>
    </source>
</evidence>
<evidence type="ECO:0000256" key="2">
    <source>
        <dbReference type="ARBA" id="ARBA00022833"/>
    </source>
</evidence>
<keyword evidence="1" id="KW-0863">Zinc-finger</keyword>
<protein>
    <recommendedName>
        <fullName evidence="4">PHD-type zinc finger plants domain-containing protein</fullName>
    </recommendedName>
</protein>
<reference evidence="5 6" key="1">
    <citation type="submission" date="2024-09" db="EMBL/GenBank/DDBJ databases">
        <title>Chromosome-scale assembly of Riccia fluitans.</title>
        <authorList>
            <person name="Paukszto L."/>
            <person name="Sawicki J."/>
            <person name="Karawczyk K."/>
            <person name="Piernik-Szablinska J."/>
            <person name="Szczecinska M."/>
            <person name="Mazdziarz M."/>
        </authorList>
    </citation>
    <scope>NUCLEOTIDE SEQUENCE [LARGE SCALE GENOMIC DNA]</scope>
    <source>
        <strain evidence="5">Rf_01</strain>
        <tissue evidence="5">Aerial parts of the thallus</tissue>
    </source>
</reference>
<keyword evidence="1" id="KW-0479">Metal-binding</keyword>
<dbReference type="PANTHER" id="PTHR33779">
    <property type="entry name" value="EXPRESSED PROTEIN"/>
    <property type="match status" value="1"/>
</dbReference>
<dbReference type="AlphaFoldDB" id="A0ABD1XY16"/>
<keyword evidence="6" id="KW-1185">Reference proteome</keyword>
<dbReference type="InterPro" id="IPR011011">
    <property type="entry name" value="Znf_FYVE_PHD"/>
</dbReference>
<dbReference type="EMBL" id="JBHFFA010000007">
    <property type="protein sequence ID" value="KAL2613847.1"/>
    <property type="molecule type" value="Genomic_DNA"/>
</dbReference>
<evidence type="ECO:0000313" key="5">
    <source>
        <dbReference type="EMBL" id="KAL2613847.1"/>
    </source>
</evidence>
<feature type="compositionally biased region" description="Low complexity" evidence="3">
    <location>
        <begin position="221"/>
        <end position="232"/>
    </location>
</feature>
<dbReference type="Proteomes" id="UP001605036">
    <property type="component" value="Unassembled WGS sequence"/>
</dbReference>
<dbReference type="SUPFAM" id="SSF57903">
    <property type="entry name" value="FYVE/PHD zinc finger"/>
    <property type="match status" value="1"/>
</dbReference>
<accession>A0ABD1XY16</accession>
<feature type="domain" description="PHD-type zinc finger plants" evidence="4">
    <location>
        <begin position="112"/>
        <end position="155"/>
    </location>
</feature>